<name>A0A9P5AHY1_9HYPO</name>
<dbReference type="AlphaFoldDB" id="A0A9P5AHY1"/>
<feature type="domain" description="FAD-binding" evidence="5">
    <location>
        <begin position="88"/>
        <end position="302"/>
    </location>
</feature>
<dbReference type="InterPro" id="IPR012941">
    <property type="entry name" value="Phe_hydrox_C_dim_dom"/>
</dbReference>
<dbReference type="InterPro" id="IPR038220">
    <property type="entry name" value="PHOX_C_sf"/>
</dbReference>
<dbReference type="Pfam" id="PF01494">
    <property type="entry name" value="FAD_binding_3"/>
    <property type="match status" value="2"/>
</dbReference>
<dbReference type="SUPFAM" id="SSF54373">
    <property type="entry name" value="FAD-linked reductases, C-terminal domain"/>
    <property type="match status" value="1"/>
</dbReference>
<evidence type="ECO:0000259" key="6">
    <source>
        <dbReference type="Pfam" id="PF07976"/>
    </source>
</evidence>
<evidence type="ECO:0000313" key="7">
    <source>
        <dbReference type="EMBL" id="KAF4339033.1"/>
    </source>
</evidence>
<evidence type="ECO:0000256" key="2">
    <source>
        <dbReference type="ARBA" id="ARBA00022630"/>
    </source>
</evidence>
<dbReference type="PANTHER" id="PTHR43004">
    <property type="entry name" value="TRK SYSTEM POTASSIUM UPTAKE PROTEIN"/>
    <property type="match status" value="1"/>
</dbReference>
<dbReference type="Gene3D" id="3.30.9.10">
    <property type="entry name" value="D-Amino Acid Oxidase, subunit A, domain 2"/>
    <property type="match status" value="1"/>
</dbReference>
<dbReference type="Gene3D" id="3.40.30.20">
    <property type="match status" value="1"/>
</dbReference>
<dbReference type="GO" id="GO:0016709">
    <property type="term" value="F:oxidoreductase activity, acting on paired donors, with incorporation or reduction of molecular oxygen, NAD(P)H as one donor, and incorporation of one atom of oxygen"/>
    <property type="evidence" value="ECO:0007669"/>
    <property type="project" value="UniProtKB-ARBA"/>
</dbReference>
<dbReference type="InterPro" id="IPR002938">
    <property type="entry name" value="FAD-bd"/>
</dbReference>
<evidence type="ECO:0000256" key="3">
    <source>
        <dbReference type="ARBA" id="ARBA00022827"/>
    </source>
</evidence>
<dbReference type="Pfam" id="PF07976">
    <property type="entry name" value="Phe_hydrox_dim"/>
    <property type="match status" value="1"/>
</dbReference>
<evidence type="ECO:0000313" key="8">
    <source>
        <dbReference type="Proteomes" id="UP000730481"/>
    </source>
</evidence>
<comment type="similarity">
    <text evidence="1">Belongs to the PheA/TfdB FAD monooxygenase family.</text>
</comment>
<organism evidence="7 8">
    <name type="scientific">Fusarium beomiforme</name>
    <dbReference type="NCBI Taxonomy" id="44412"/>
    <lineage>
        <taxon>Eukaryota</taxon>
        <taxon>Fungi</taxon>
        <taxon>Dikarya</taxon>
        <taxon>Ascomycota</taxon>
        <taxon>Pezizomycotina</taxon>
        <taxon>Sordariomycetes</taxon>
        <taxon>Hypocreomycetidae</taxon>
        <taxon>Hypocreales</taxon>
        <taxon>Nectriaceae</taxon>
        <taxon>Fusarium</taxon>
        <taxon>Fusarium burgessii species complex</taxon>
    </lineage>
</organism>
<proteinExistence type="inferred from homology"/>
<evidence type="ECO:0000256" key="1">
    <source>
        <dbReference type="ARBA" id="ARBA00007801"/>
    </source>
</evidence>
<keyword evidence="4" id="KW-0560">Oxidoreductase</keyword>
<dbReference type="GO" id="GO:0071949">
    <property type="term" value="F:FAD binding"/>
    <property type="evidence" value="ECO:0007669"/>
    <property type="project" value="InterPro"/>
</dbReference>
<dbReference type="SUPFAM" id="SSF52833">
    <property type="entry name" value="Thioredoxin-like"/>
    <property type="match status" value="1"/>
</dbReference>
<evidence type="ECO:0000259" key="5">
    <source>
        <dbReference type="Pfam" id="PF01494"/>
    </source>
</evidence>
<keyword evidence="2" id="KW-0285">Flavoprotein</keyword>
<dbReference type="Gene3D" id="3.50.50.60">
    <property type="entry name" value="FAD/NAD(P)-binding domain"/>
    <property type="match status" value="2"/>
</dbReference>
<dbReference type="PRINTS" id="PR00420">
    <property type="entry name" value="RNGMNOXGNASE"/>
</dbReference>
<dbReference type="InterPro" id="IPR050641">
    <property type="entry name" value="RIFMO-like"/>
</dbReference>
<feature type="domain" description="Phenol hydroxylase-like C-terminal dimerisation" evidence="6">
    <location>
        <begin position="459"/>
        <end position="508"/>
    </location>
</feature>
<sequence>MSPPSTTDVLVVGAGPMGLLTSIGLAKQNVDTIVVDKRDRNVQVAAGRATTLYPRSLELLEPLGVVGDLLQKGFYGWKLVTFSIDTSLNDDFNITGILEHATKGQKQVRSKYLLGADGGASSVRQLSGITMDFQSTSYEWIRIDGKLTTDMPGANLGFASIETQHHGNVLWVTLDKDAHRIGYALTPHLLAKYPNGITETEAVQEAIDSIKPFNLQVDRLDWWTHYKIRQGVTESYRKDKYVLLGGDAAHIHSSGFAQGMNTGIHDATNLVWKLAGAVKGWYKDSVLDTYHTERHAAATRLIAIDKEASIVISGEIPPQYEGLGLTPDEILYKTWSENVSFSVGLGVSYAESVLNQTTLDTCVTTGKRCPDAFICSPGTILRLRLYDALLQDGAAGRWSIVVFAGNTALTKKAYATVRKCLPKVADSHQGMVRLITLMAGSAGSAWSALDGPAVGTFYFDGYGSAHAQYGVDLTAGAIAVIRPDNILGFAAGLTEVSLVENYFSQFVNRYKRL</sequence>
<accession>A0A9P5AHY1</accession>
<reference evidence="7" key="2">
    <citation type="submission" date="2020-02" db="EMBL/GenBank/DDBJ databases">
        <title>Identification and distribution of gene clusters putatively required for synthesis of sphingolipid metabolism inhibitors in phylogenetically diverse species of the filamentous fungus Fusarium.</title>
        <authorList>
            <person name="Kim H.-S."/>
            <person name="Busman M."/>
            <person name="Brown D.W."/>
            <person name="Divon H."/>
            <person name="Uhlig S."/>
            <person name="Proctor R.H."/>
        </authorList>
    </citation>
    <scope>NUCLEOTIDE SEQUENCE</scope>
    <source>
        <strain evidence="7">NRRL 25174</strain>
    </source>
</reference>
<dbReference type="PANTHER" id="PTHR43004:SF5">
    <property type="entry name" value="FAD-BINDING DOMAIN-CONTAINING PROTEIN"/>
    <property type="match status" value="1"/>
</dbReference>
<evidence type="ECO:0000256" key="4">
    <source>
        <dbReference type="ARBA" id="ARBA00023002"/>
    </source>
</evidence>
<gene>
    <name evidence="7" type="ORF">FBEOM_7073</name>
</gene>
<protein>
    <submittedName>
        <fullName evidence="7">Pentachlorophenol 4-monooxygenase</fullName>
    </submittedName>
</protein>
<dbReference type="EMBL" id="PVQB02000306">
    <property type="protein sequence ID" value="KAF4339033.1"/>
    <property type="molecule type" value="Genomic_DNA"/>
</dbReference>
<dbReference type="InterPro" id="IPR036188">
    <property type="entry name" value="FAD/NAD-bd_sf"/>
</dbReference>
<dbReference type="SUPFAM" id="SSF51905">
    <property type="entry name" value="FAD/NAD(P)-binding domain"/>
    <property type="match status" value="1"/>
</dbReference>
<dbReference type="Proteomes" id="UP000730481">
    <property type="component" value="Unassembled WGS sequence"/>
</dbReference>
<comment type="caution">
    <text evidence="7">The sequence shown here is derived from an EMBL/GenBank/DDBJ whole genome shotgun (WGS) entry which is preliminary data.</text>
</comment>
<feature type="domain" description="FAD-binding" evidence="5">
    <location>
        <begin position="7"/>
        <end position="73"/>
    </location>
</feature>
<keyword evidence="3" id="KW-0274">FAD</keyword>
<dbReference type="InterPro" id="IPR036249">
    <property type="entry name" value="Thioredoxin-like_sf"/>
</dbReference>
<keyword evidence="8" id="KW-1185">Reference proteome</keyword>
<dbReference type="OrthoDB" id="1716816at2759"/>
<reference evidence="7" key="1">
    <citation type="journal article" date="2017" name="Mycologia">
        <title>Fusarium algeriense, sp. nov., a novel toxigenic crown rot pathogen of durum wheat from Algeria is nested in the Fusarium burgessii species complex.</title>
        <authorList>
            <person name="Laraba I."/>
            <person name="Keddad A."/>
            <person name="Boureghda H."/>
            <person name="Abdallah N."/>
            <person name="Vaughan M.M."/>
            <person name="Proctor R.H."/>
            <person name="Busman M."/>
            <person name="O'Donnell K."/>
        </authorList>
    </citation>
    <scope>NUCLEOTIDE SEQUENCE</scope>
    <source>
        <strain evidence="7">NRRL 25174</strain>
    </source>
</reference>